<dbReference type="FunFam" id="1.20.1740.10:FF:000001">
    <property type="entry name" value="Amino acid permease"/>
    <property type="match status" value="1"/>
</dbReference>
<evidence type="ECO:0000256" key="12">
    <source>
        <dbReference type="ARBA" id="ARBA00041728"/>
    </source>
</evidence>
<evidence type="ECO:0000256" key="10">
    <source>
        <dbReference type="ARBA" id="ARBA00037317"/>
    </source>
</evidence>
<dbReference type="Pfam" id="PF00324">
    <property type="entry name" value="AA_permease"/>
    <property type="match status" value="1"/>
</dbReference>
<feature type="transmembrane region" description="Helical" evidence="17">
    <location>
        <begin position="344"/>
        <end position="364"/>
    </location>
</feature>
<dbReference type="Proteomes" id="UP000271603">
    <property type="component" value="Chromosome"/>
</dbReference>
<dbReference type="PANTHER" id="PTHR43495">
    <property type="entry name" value="GABA PERMEASE"/>
    <property type="match status" value="1"/>
</dbReference>
<feature type="transmembrane region" description="Helical" evidence="17">
    <location>
        <begin position="212"/>
        <end position="236"/>
    </location>
</feature>
<dbReference type="AlphaFoldDB" id="A0A447QPG5"/>
<feature type="transmembrane region" description="Helical" evidence="17">
    <location>
        <begin position="441"/>
        <end position="460"/>
    </location>
</feature>
<dbReference type="PROSITE" id="PS00218">
    <property type="entry name" value="AMINO_ACID_PERMEASE_1"/>
    <property type="match status" value="1"/>
</dbReference>
<comment type="similarity">
    <text evidence="2">Belongs to the amino acid-polyamine-organocation (APC) superfamily. Amino acid transporter (AAT) (TC 2.A.3.1) family.</text>
</comment>
<evidence type="ECO:0000256" key="5">
    <source>
        <dbReference type="ARBA" id="ARBA00022519"/>
    </source>
</evidence>
<keyword evidence="5" id="KW-0997">Cell inner membrane</keyword>
<dbReference type="InterPro" id="IPR004841">
    <property type="entry name" value="AA-permease/SLC12A_dom"/>
</dbReference>
<comment type="catalytic activity">
    <reaction evidence="14">
        <text>L-tryptophan(in) + H(+)(in) = L-tryptophan(out) + H(+)(out)</text>
        <dbReference type="Rhea" id="RHEA:28879"/>
        <dbReference type="ChEBI" id="CHEBI:15378"/>
        <dbReference type="ChEBI" id="CHEBI:57912"/>
    </reaction>
    <physiologicalReaction direction="right-to-left" evidence="14">
        <dbReference type="Rhea" id="RHEA:28881"/>
    </physiologicalReaction>
</comment>
<keyword evidence="3" id="KW-0813">Transport</keyword>
<evidence type="ECO:0000256" key="17">
    <source>
        <dbReference type="SAM" id="Phobius"/>
    </source>
</evidence>
<organism evidence="19 20">
    <name type="scientific">Serratia rubidaea</name>
    <name type="common">Serratia marinorubra</name>
    <dbReference type="NCBI Taxonomy" id="61652"/>
    <lineage>
        <taxon>Bacteria</taxon>
        <taxon>Pseudomonadati</taxon>
        <taxon>Pseudomonadota</taxon>
        <taxon>Gammaproteobacteria</taxon>
        <taxon>Enterobacterales</taxon>
        <taxon>Yersiniaceae</taxon>
        <taxon>Serratia</taxon>
    </lineage>
</organism>
<evidence type="ECO:0000256" key="2">
    <source>
        <dbReference type="ARBA" id="ARBA00008583"/>
    </source>
</evidence>
<keyword evidence="9 17" id="KW-0472">Membrane</keyword>
<dbReference type="GO" id="GO:0055085">
    <property type="term" value="P:transmembrane transport"/>
    <property type="evidence" value="ECO:0007669"/>
    <property type="project" value="InterPro"/>
</dbReference>
<evidence type="ECO:0000256" key="15">
    <source>
        <dbReference type="ARBA" id="ARBA00048727"/>
    </source>
</evidence>
<dbReference type="InterPro" id="IPR004840">
    <property type="entry name" value="Amino_acid_permease_CS"/>
</dbReference>
<proteinExistence type="inferred from homology"/>
<dbReference type="PIRSF" id="PIRSF006060">
    <property type="entry name" value="AA_transporter"/>
    <property type="match status" value="1"/>
</dbReference>
<dbReference type="STRING" id="61652.AXX16_4338"/>
<evidence type="ECO:0000256" key="7">
    <source>
        <dbReference type="ARBA" id="ARBA00022970"/>
    </source>
</evidence>
<comment type="subcellular location">
    <subcellularLocation>
        <location evidence="1">Cell inner membrane</location>
        <topology evidence="1">Multi-pass membrane protein</topology>
    </subcellularLocation>
</comment>
<feature type="transmembrane region" description="Helical" evidence="17">
    <location>
        <begin position="138"/>
        <end position="159"/>
    </location>
</feature>
<protein>
    <recommendedName>
        <fullName evidence="11">Aromatic amino acid transport protein AroP</fullName>
    </recommendedName>
    <alternativeName>
        <fullName evidence="12">Aromatic amino acid:H(+) symporter AroP</fullName>
    </alternativeName>
    <alternativeName>
        <fullName evidence="13">General aromatic amino acid permease</fullName>
    </alternativeName>
</protein>
<evidence type="ECO:0000256" key="13">
    <source>
        <dbReference type="ARBA" id="ARBA00042267"/>
    </source>
</evidence>
<feature type="transmembrane region" description="Helical" evidence="17">
    <location>
        <begin position="412"/>
        <end position="435"/>
    </location>
</feature>
<feature type="transmembrane region" description="Helical" evidence="17">
    <location>
        <begin position="32"/>
        <end position="51"/>
    </location>
</feature>
<gene>
    <name evidence="19" type="primary">proY_1</name>
    <name evidence="19" type="ORF">NCTC9419_03476</name>
</gene>
<feature type="domain" description="Amino acid permease/ SLC12A" evidence="18">
    <location>
        <begin position="29"/>
        <end position="464"/>
    </location>
</feature>
<sequence>MYLFRKTTTTGSNMRSDTTQLRRGLNARHIRFMALGSAIGTGLFYGSAGAIQLAGPAVLLAYLVGGAAVFMVMRALGEMAVHQPVSGSFGHYASRYLGPLAGFLTGWTYTFEMVIVALADVTAFGIYMGLWFPDVAQWVWVLSIILFIGALNMCSVKVFGEMEFWLSLIKVAAIVAMIIGGAAVMMFGFGQAQQATGLSNLWQHGGFMPNGFGGVVASLAVVMFAFGGIEIIGITASEAKDPAKVLPKAINAVPLRILLFYVLTLMVLMAIYPWNSIGQNGSPFVEIFSSLGIESAANLLNVVVITAAISAINSDIFGAGRMMYGMAQEGQAPRSFTKLTGNGVPWMTVLVMAIALLVGVVLNYLIPKQIFMIIASIATFATVWVWLMILLSQIVMRRTISKEEAAALSFPVPWWPVAPALATAFMVFVIGLLGYFEESRIALYVGLAWVALLTLAYWLWVRKKGGGSPVATFSQNM</sequence>
<evidence type="ECO:0000313" key="20">
    <source>
        <dbReference type="Proteomes" id="UP000271603"/>
    </source>
</evidence>
<dbReference type="Gene3D" id="1.20.1740.10">
    <property type="entry name" value="Amino acid/polyamine transporter I"/>
    <property type="match status" value="1"/>
</dbReference>
<evidence type="ECO:0000256" key="8">
    <source>
        <dbReference type="ARBA" id="ARBA00022989"/>
    </source>
</evidence>
<keyword evidence="7" id="KW-0029">Amino-acid transport</keyword>
<evidence type="ECO:0000256" key="3">
    <source>
        <dbReference type="ARBA" id="ARBA00022448"/>
    </source>
</evidence>
<reference evidence="19 20" key="1">
    <citation type="submission" date="2018-12" db="EMBL/GenBank/DDBJ databases">
        <authorList>
            <consortium name="Pathogen Informatics"/>
        </authorList>
    </citation>
    <scope>NUCLEOTIDE SEQUENCE [LARGE SCALE GENOMIC DNA]</scope>
    <source>
        <strain evidence="19 20">NCTC9419</strain>
    </source>
</reference>
<evidence type="ECO:0000256" key="11">
    <source>
        <dbReference type="ARBA" id="ARBA00040443"/>
    </source>
</evidence>
<feature type="transmembrane region" description="Helical" evidence="17">
    <location>
        <begin position="57"/>
        <end position="76"/>
    </location>
</feature>
<feature type="transmembrane region" description="Helical" evidence="17">
    <location>
        <begin position="370"/>
        <end position="391"/>
    </location>
</feature>
<evidence type="ECO:0000259" key="18">
    <source>
        <dbReference type="Pfam" id="PF00324"/>
    </source>
</evidence>
<keyword evidence="4" id="KW-1003">Cell membrane</keyword>
<evidence type="ECO:0000256" key="1">
    <source>
        <dbReference type="ARBA" id="ARBA00004429"/>
    </source>
</evidence>
<feature type="transmembrane region" description="Helical" evidence="17">
    <location>
        <begin position="96"/>
        <end position="118"/>
    </location>
</feature>
<evidence type="ECO:0000256" key="16">
    <source>
        <dbReference type="ARBA" id="ARBA00048776"/>
    </source>
</evidence>
<keyword evidence="8 17" id="KW-1133">Transmembrane helix</keyword>
<evidence type="ECO:0000256" key="9">
    <source>
        <dbReference type="ARBA" id="ARBA00023136"/>
    </source>
</evidence>
<dbReference type="GO" id="GO:0006865">
    <property type="term" value="P:amino acid transport"/>
    <property type="evidence" value="ECO:0007669"/>
    <property type="project" value="UniProtKB-KW"/>
</dbReference>
<dbReference type="EMBL" id="LR134155">
    <property type="protein sequence ID" value="VEA71902.1"/>
    <property type="molecule type" value="Genomic_DNA"/>
</dbReference>
<evidence type="ECO:0000256" key="14">
    <source>
        <dbReference type="ARBA" id="ARBA00048394"/>
    </source>
</evidence>
<evidence type="ECO:0000313" key="19">
    <source>
        <dbReference type="EMBL" id="VEA71902.1"/>
    </source>
</evidence>
<accession>A0A447QPG5</accession>
<name>A0A447QPG5_SERRU</name>
<evidence type="ECO:0000256" key="4">
    <source>
        <dbReference type="ARBA" id="ARBA00022475"/>
    </source>
</evidence>
<feature type="transmembrane region" description="Helical" evidence="17">
    <location>
        <begin position="171"/>
        <end position="192"/>
    </location>
</feature>
<comment type="catalytic activity">
    <reaction evidence="16">
        <text>L-phenylalanine(in) + H(+)(in) = L-phenylalanine(out) + H(+)(out)</text>
        <dbReference type="Rhea" id="RHEA:28923"/>
        <dbReference type="ChEBI" id="CHEBI:15378"/>
        <dbReference type="ChEBI" id="CHEBI:58095"/>
    </reaction>
    <physiologicalReaction direction="right-to-left" evidence="16">
        <dbReference type="Rhea" id="RHEA:28925"/>
    </physiologicalReaction>
</comment>
<dbReference type="GO" id="GO:0005886">
    <property type="term" value="C:plasma membrane"/>
    <property type="evidence" value="ECO:0007669"/>
    <property type="project" value="UniProtKB-SubCell"/>
</dbReference>
<dbReference type="PANTHER" id="PTHR43495:SF4">
    <property type="entry name" value="AROMATIC AMINO ACID TRANSPORT PROTEIN AROP"/>
    <property type="match status" value="1"/>
</dbReference>
<evidence type="ECO:0000256" key="6">
    <source>
        <dbReference type="ARBA" id="ARBA00022692"/>
    </source>
</evidence>
<comment type="function">
    <text evidence="10">Permease that is involved in the active transport across the cytoplasmic membrane of all three aromatic amino acids, phenylalanine, tyrosine and tryptophan.</text>
</comment>
<feature type="transmembrane region" description="Helical" evidence="17">
    <location>
        <begin position="257"/>
        <end position="275"/>
    </location>
</feature>
<comment type="catalytic activity">
    <reaction evidence="15">
        <text>L-tyrosine(in) + H(+)(in) = L-tyrosine(out) + H(+)(out)</text>
        <dbReference type="Rhea" id="RHEA:28875"/>
        <dbReference type="ChEBI" id="CHEBI:15378"/>
        <dbReference type="ChEBI" id="CHEBI:58315"/>
    </reaction>
    <physiologicalReaction direction="right-to-left" evidence="15">
        <dbReference type="Rhea" id="RHEA:28877"/>
    </physiologicalReaction>
</comment>
<keyword evidence="6 17" id="KW-0812">Transmembrane</keyword>